<keyword evidence="2" id="KW-1185">Reference proteome</keyword>
<accession>A0AAD5WH18</accession>
<organism evidence="1 2">
    <name type="scientific">Parelaphostrongylus tenuis</name>
    <name type="common">Meningeal worm</name>
    <dbReference type="NCBI Taxonomy" id="148309"/>
    <lineage>
        <taxon>Eukaryota</taxon>
        <taxon>Metazoa</taxon>
        <taxon>Ecdysozoa</taxon>
        <taxon>Nematoda</taxon>
        <taxon>Chromadorea</taxon>
        <taxon>Rhabditida</taxon>
        <taxon>Rhabditina</taxon>
        <taxon>Rhabditomorpha</taxon>
        <taxon>Strongyloidea</taxon>
        <taxon>Metastrongylidae</taxon>
        <taxon>Parelaphostrongylus</taxon>
    </lineage>
</organism>
<dbReference type="AlphaFoldDB" id="A0AAD5WH18"/>
<dbReference type="Gene3D" id="1.10.10.1450">
    <property type="match status" value="1"/>
</dbReference>
<reference evidence="1" key="1">
    <citation type="submission" date="2021-06" db="EMBL/GenBank/DDBJ databases">
        <title>Parelaphostrongylus tenuis whole genome reference sequence.</title>
        <authorList>
            <person name="Garwood T.J."/>
            <person name="Larsen P.A."/>
            <person name="Fountain-Jones N.M."/>
            <person name="Garbe J.R."/>
            <person name="Macchietto M.G."/>
            <person name="Kania S.A."/>
            <person name="Gerhold R.W."/>
            <person name="Richards J.E."/>
            <person name="Wolf T.M."/>
        </authorList>
    </citation>
    <scope>NUCLEOTIDE SEQUENCE</scope>
    <source>
        <strain evidence="1">MNPRO001-30</strain>
        <tissue evidence="1">Meninges</tissue>
    </source>
</reference>
<protein>
    <submittedName>
        <fullName evidence="1">Uncharacterized protein</fullName>
    </submittedName>
</protein>
<proteinExistence type="predicted"/>
<gene>
    <name evidence="1" type="ORF">KIN20_031095</name>
</gene>
<name>A0AAD5WH18_PARTN</name>
<comment type="caution">
    <text evidence="1">The sequence shown here is derived from an EMBL/GenBank/DDBJ whole genome shotgun (WGS) entry which is preliminary data.</text>
</comment>
<evidence type="ECO:0000313" key="2">
    <source>
        <dbReference type="Proteomes" id="UP001196413"/>
    </source>
</evidence>
<dbReference type="EMBL" id="JAHQIW010006618">
    <property type="protein sequence ID" value="KAJ1369606.1"/>
    <property type="molecule type" value="Genomic_DNA"/>
</dbReference>
<dbReference type="Proteomes" id="UP001196413">
    <property type="component" value="Unassembled WGS sequence"/>
</dbReference>
<evidence type="ECO:0000313" key="1">
    <source>
        <dbReference type="EMBL" id="KAJ1369606.1"/>
    </source>
</evidence>
<sequence>MELSKEQKRLLMLYGYKFGSNDADDSRRIKKAWGDRTVGESTVRERTREFKDENEEFGDVL</sequence>